<organism evidence="3 4">
    <name type="scientific">Pyrenophora tritici-repentis</name>
    <dbReference type="NCBI Taxonomy" id="45151"/>
    <lineage>
        <taxon>Eukaryota</taxon>
        <taxon>Fungi</taxon>
        <taxon>Dikarya</taxon>
        <taxon>Ascomycota</taxon>
        <taxon>Pezizomycotina</taxon>
        <taxon>Dothideomycetes</taxon>
        <taxon>Pleosporomycetidae</taxon>
        <taxon>Pleosporales</taxon>
        <taxon>Pleosporineae</taxon>
        <taxon>Pleosporaceae</taxon>
        <taxon>Pyrenophora</taxon>
    </lineage>
</organism>
<accession>A0A2W1GF83</accession>
<dbReference type="Proteomes" id="UP000245464">
    <property type="component" value="Chromosome 3"/>
</dbReference>
<reference evidence="2" key="1">
    <citation type="journal article" date="2018" name="BMC Genomics">
        <title>Comparative genomics of the wheat fungal pathogen Pyrenophora tritici-repentis reveals chromosomal variations and genome plasticity.</title>
        <authorList>
            <person name="Moolhuijzen P."/>
            <person name="See P.T."/>
            <person name="Hane J.K."/>
            <person name="Shi G."/>
            <person name="Liu Z."/>
            <person name="Oliver R.P."/>
            <person name="Moffat C.S."/>
        </authorList>
    </citation>
    <scope>NUCLEOTIDE SEQUENCE [LARGE SCALE GENOMIC DNA]</scope>
    <source>
        <strain evidence="2">M4</strain>
    </source>
</reference>
<keyword evidence="4" id="KW-1185">Reference proteome</keyword>
<protein>
    <submittedName>
        <fullName evidence="3">Uncharacterized protein</fullName>
    </submittedName>
</protein>
<gene>
    <name evidence="3" type="ORF">Ptr86124_005010</name>
    <name evidence="2" type="ORF">PtrM4_080880</name>
</gene>
<dbReference type="EMBL" id="NQIK02000003">
    <property type="protein sequence ID" value="KAF7573183.1"/>
    <property type="molecule type" value="Genomic_DNA"/>
</dbReference>
<reference evidence="4" key="4">
    <citation type="journal article" date="2022" name="Microb. Genom.">
        <title>A global pangenome for the wheat fungal pathogen Pyrenophora tritici-repentis and prediction of effector protein structural homology.</title>
        <authorList>
            <person name="Moolhuijzen P.M."/>
            <person name="See P.T."/>
            <person name="Shi G."/>
            <person name="Powell H.R."/>
            <person name="Cockram J."/>
            <person name="Jorgensen L.N."/>
            <person name="Benslimane H."/>
            <person name="Strelkov S.E."/>
            <person name="Turner J."/>
            <person name="Liu Z."/>
            <person name="Moffat C.S."/>
        </authorList>
    </citation>
    <scope>NUCLEOTIDE SEQUENCE [LARGE SCALE GENOMIC DNA]</scope>
</reference>
<sequence>MKLTVAVAAVFIVCSVVARVVKVQLIILYLAHGTFHVLAMRSLNGPRPKVAFWDDPASPEDWQKYTAKGGALMCGLEGSDQTAGRLMGDTRQPPSAASKFNGDLQTELQDWYWRPVHPATYSCSISQHWQIPHAVESLGLSGTSKAQGGDNECFRTEHWDPERRDDDGNQIPAVNQRYTVPGYSKQYRATKAHYEFGVNTKAGAIHGIYLEGPQASAKGLWGKLPKKDELPELRAFSDVIWGYWNRNNPDIKNIRYFFMVGISNDLTNELIASSLTNKKARLAKWPGTEFSTATDEGHALLGSPNGAAFAYFLMQHKAQLGQKTITKITVFRPDNDDDLDFVDASLVFHVEDGPEPPPDAMAGTDTEDAHIVRKSTTANVDNKDVVQVHEVYM</sequence>
<feature type="compositionally biased region" description="Basic and acidic residues" evidence="1">
    <location>
        <begin position="152"/>
        <end position="167"/>
    </location>
</feature>
<comment type="caution">
    <text evidence="3">The sequence shown here is derived from an EMBL/GenBank/DDBJ whole genome shotgun (WGS) entry which is preliminary data.</text>
</comment>
<reference evidence="3" key="2">
    <citation type="submission" date="2021-05" db="EMBL/GenBank/DDBJ databases">
        <authorList>
            <person name="Moolhuijzen P.M."/>
            <person name="Moffat C.S."/>
        </authorList>
    </citation>
    <scope>NUCLEOTIDE SEQUENCE</scope>
    <source>
        <strain evidence="3">86-124</strain>
    </source>
</reference>
<evidence type="ECO:0000313" key="4">
    <source>
        <dbReference type="Proteomes" id="UP000249757"/>
    </source>
</evidence>
<evidence type="ECO:0000313" key="3">
    <source>
        <dbReference type="EMBL" id="KAI1516473.1"/>
    </source>
</evidence>
<dbReference type="AlphaFoldDB" id="A0A2W1GF83"/>
<name>A0A2W1GF83_9PLEO</name>
<dbReference type="EMBL" id="NRDI02000005">
    <property type="protein sequence ID" value="KAI1516473.1"/>
    <property type="molecule type" value="Genomic_DNA"/>
</dbReference>
<feature type="region of interest" description="Disordered" evidence="1">
    <location>
        <begin position="141"/>
        <end position="173"/>
    </location>
</feature>
<evidence type="ECO:0000256" key="1">
    <source>
        <dbReference type="SAM" id="MobiDB-lite"/>
    </source>
</evidence>
<dbReference type="Proteomes" id="UP000249757">
    <property type="component" value="Unassembled WGS sequence"/>
</dbReference>
<reference evidence="3" key="3">
    <citation type="journal article" date="2022" name="bioRxiv">
        <title>A global pangenome for the wheat fungal pathogen Pyrenophora tritici-repentis and prediction of effector protein structural homology.</title>
        <authorList>
            <person name="Moolhuijzen P."/>
            <person name="See P.T."/>
            <person name="Shi G."/>
            <person name="Powell H.R."/>
            <person name="Cockram J."/>
            <person name="Jorgensen L.N."/>
            <person name="Benslimane H."/>
            <person name="Strelkov S.E."/>
            <person name="Turner J."/>
            <person name="Liu Z."/>
            <person name="Moffat C.S."/>
        </authorList>
    </citation>
    <scope>NUCLEOTIDE SEQUENCE</scope>
    <source>
        <strain evidence="3">86-124</strain>
    </source>
</reference>
<evidence type="ECO:0000313" key="2">
    <source>
        <dbReference type="EMBL" id="KAF7573183.1"/>
    </source>
</evidence>
<proteinExistence type="predicted"/>